<dbReference type="OrthoDB" id="8538786at2"/>
<feature type="transmembrane region" description="Helical" evidence="7">
    <location>
        <begin position="410"/>
        <end position="431"/>
    </location>
</feature>
<feature type="transmembrane region" description="Helical" evidence="7">
    <location>
        <begin position="145"/>
        <end position="165"/>
    </location>
</feature>
<evidence type="ECO:0000256" key="4">
    <source>
        <dbReference type="ARBA" id="ARBA00022692"/>
    </source>
</evidence>
<comment type="similarity">
    <text evidence="2">Belongs to the polysaccharide synthase family.</text>
</comment>
<dbReference type="PANTHER" id="PTHR30250">
    <property type="entry name" value="PST FAMILY PREDICTED COLANIC ACID TRANSPORTER"/>
    <property type="match status" value="1"/>
</dbReference>
<evidence type="ECO:0000256" key="5">
    <source>
        <dbReference type="ARBA" id="ARBA00022989"/>
    </source>
</evidence>
<feature type="transmembrane region" description="Helical" evidence="7">
    <location>
        <begin position="171"/>
        <end position="191"/>
    </location>
</feature>
<proteinExistence type="inferred from homology"/>
<dbReference type="Pfam" id="PF13440">
    <property type="entry name" value="Polysacc_synt_3"/>
    <property type="match status" value="1"/>
</dbReference>
<evidence type="ECO:0000313" key="8">
    <source>
        <dbReference type="EMBL" id="SQH77492.1"/>
    </source>
</evidence>
<sequence length="472" mass="53551">MKENVKKGLNWSGVSVLVKAIVLFVQMVVLARVLPSEELGQVVVLNIIIGLVYLLSDMGMSSAVIYNKTLTESQLSQIQTINILLGVTLTIFVVILSGLISSFYDVNSLEFLIKTVAPVFFIRSVGLQSYALCQRDLDFKSVAKIEILSSVVGFVILLICLFFSLQVYSVVFSILVSSFVFTVLSIFYCKLKFAISAVIKLSEIRKPLSYGIYQSADNLMNYISSQFDSIVIGKLLGMETLGVYSYLKELLFKPSLQVVNLVFNRMLFPVLSSFQNDNLKGKVYLQASKSISIANITMYSIMFLFGSEILHFFYGIEWVDYLDIFRIMIPYVLFVSLVNPVGSLLKSTGQVKRSFLWNLIFSALRVLVILLSVKFGLKTLLVSLGIFMFCCFLLHWYFLLKPTGNIKFILWVYSYKEALVSVLFIGVVYYLSINVFKYFDFDLYHPFFFLLITGLFIGPLFLNTVRQIGDEE</sequence>
<feature type="transmembrane region" description="Helical" evidence="7">
    <location>
        <begin position="328"/>
        <end position="348"/>
    </location>
</feature>
<accession>A0A330M5W1</accession>
<dbReference type="EMBL" id="LS483452">
    <property type="protein sequence ID" value="SQH77492.1"/>
    <property type="molecule type" value="Genomic_DNA"/>
</dbReference>
<keyword evidence="3" id="KW-1003">Cell membrane</keyword>
<evidence type="ECO:0000313" key="9">
    <source>
        <dbReference type="Proteomes" id="UP000250123"/>
    </source>
</evidence>
<evidence type="ECO:0000256" key="6">
    <source>
        <dbReference type="ARBA" id="ARBA00023136"/>
    </source>
</evidence>
<dbReference type="Proteomes" id="UP000250123">
    <property type="component" value="Chromosome SHEWBE"/>
</dbReference>
<protein>
    <submittedName>
        <fullName evidence="8">Putative Colanic acid exporter</fullName>
    </submittedName>
</protein>
<evidence type="ECO:0000256" key="3">
    <source>
        <dbReference type="ARBA" id="ARBA00022475"/>
    </source>
</evidence>
<dbReference type="GO" id="GO:0005886">
    <property type="term" value="C:plasma membrane"/>
    <property type="evidence" value="ECO:0007669"/>
    <property type="project" value="UniProtKB-SubCell"/>
</dbReference>
<keyword evidence="5 7" id="KW-1133">Transmembrane helix</keyword>
<keyword evidence="6 7" id="KW-0472">Membrane</keyword>
<feature type="transmembrane region" description="Helical" evidence="7">
    <location>
        <begin position="81"/>
        <end position="104"/>
    </location>
</feature>
<feature type="transmembrane region" description="Helical" evidence="7">
    <location>
        <begin position="443"/>
        <end position="462"/>
    </location>
</feature>
<comment type="subcellular location">
    <subcellularLocation>
        <location evidence="1">Cell membrane</location>
        <topology evidence="1">Multi-pass membrane protein</topology>
    </subcellularLocation>
</comment>
<feature type="transmembrane region" description="Helical" evidence="7">
    <location>
        <begin position="379"/>
        <end position="398"/>
    </location>
</feature>
<evidence type="ECO:0000256" key="2">
    <source>
        <dbReference type="ARBA" id="ARBA00007430"/>
    </source>
</evidence>
<evidence type="ECO:0000256" key="1">
    <source>
        <dbReference type="ARBA" id="ARBA00004651"/>
    </source>
</evidence>
<dbReference type="PANTHER" id="PTHR30250:SF10">
    <property type="entry name" value="LIPOPOLYSACCHARIDE BIOSYNTHESIS PROTEIN WZXC"/>
    <property type="match status" value="1"/>
</dbReference>
<name>A0A330M5W1_9GAMM</name>
<dbReference type="RefSeq" id="WP_112353361.1">
    <property type="nucleotide sequence ID" value="NZ_LS483452.1"/>
</dbReference>
<dbReference type="KEGG" id="sbk:SHEWBE_3529"/>
<dbReference type="InterPro" id="IPR050833">
    <property type="entry name" value="Poly_Biosynth_Transport"/>
</dbReference>
<feature type="transmembrane region" description="Helical" evidence="7">
    <location>
        <begin position="116"/>
        <end position="133"/>
    </location>
</feature>
<keyword evidence="4 7" id="KW-0812">Transmembrane</keyword>
<gene>
    <name evidence="8" type="ORF">SHEWBE_3529</name>
</gene>
<feature type="transmembrane region" description="Helical" evidence="7">
    <location>
        <begin position="12"/>
        <end position="33"/>
    </location>
</feature>
<dbReference type="AlphaFoldDB" id="A0A330M5W1"/>
<feature type="transmembrane region" description="Helical" evidence="7">
    <location>
        <begin position="39"/>
        <end position="60"/>
    </location>
</feature>
<feature type="transmembrane region" description="Helical" evidence="7">
    <location>
        <begin position="296"/>
        <end position="316"/>
    </location>
</feature>
<evidence type="ECO:0000256" key="7">
    <source>
        <dbReference type="SAM" id="Phobius"/>
    </source>
</evidence>
<reference evidence="9" key="1">
    <citation type="submission" date="2018-06" db="EMBL/GenBank/DDBJ databases">
        <authorList>
            <person name="Cea G.-C."/>
            <person name="William W."/>
        </authorList>
    </citation>
    <scope>NUCLEOTIDE SEQUENCE [LARGE SCALE GENOMIC DNA]</scope>
    <source>
        <strain evidence="9">DB21MT-2</strain>
    </source>
</reference>
<dbReference type="CDD" id="cd13127">
    <property type="entry name" value="MATE_tuaB_like"/>
    <property type="match status" value="1"/>
</dbReference>
<feature type="transmembrane region" description="Helical" evidence="7">
    <location>
        <begin position="355"/>
        <end position="373"/>
    </location>
</feature>
<organism evidence="8 9">
    <name type="scientific">Shewanella benthica</name>
    <dbReference type="NCBI Taxonomy" id="43661"/>
    <lineage>
        <taxon>Bacteria</taxon>
        <taxon>Pseudomonadati</taxon>
        <taxon>Pseudomonadota</taxon>
        <taxon>Gammaproteobacteria</taxon>
        <taxon>Alteromonadales</taxon>
        <taxon>Shewanellaceae</taxon>
        <taxon>Shewanella</taxon>
    </lineage>
</organism>